<sequence>MQAGLILSQQDIKKIIAEHFKVSEDKVIASKYSFIVVQETDKPYEKKM</sequence>
<proteinExistence type="predicted"/>
<organism evidence="1">
    <name type="scientific">Siphoviridae sp. ct8aS59</name>
    <dbReference type="NCBI Taxonomy" id="2825365"/>
    <lineage>
        <taxon>Viruses</taxon>
        <taxon>Duplodnaviria</taxon>
        <taxon>Heunggongvirae</taxon>
        <taxon>Uroviricota</taxon>
        <taxon>Caudoviricetes</taxon>
    </lineage>
</organism>
<reference evidence="1" key="1">
    <citation type="journal article" date="2021" name="Proc. Natl. Acad. Sci. U.S.A.">
        <title>A Catalog of Tens of Thousands of Viruses from Human Metagenomes Reveals Hidden Associations with Chronic Diseases.</title>
        <authorList>
            <person name="Tisza M.J."/>
            <person name="Buck C.B."/>
        </authorList>
    </citation>
    <scope>NUCLEOTIDE SEQUENCE</scope>
    <source>
        <strain evidence="1">Ct8aS59</strain>
    </source>
</reference>
<accession>A0A8S5TSW9</accession>
<evidence type="ECO:0000313" key="1">
    <source>
        <dbReference type="EMBL" id="DAF85283.1"/>
    </source>
</evidence>
<name>A0A8S5TSW9_9CAUD</name>
<dbReference type="EMBL" id="BK015922">
    <property type="protein sequence ID" value="DAF85283.1"/>
    <property type="molecule type" value="Genomic_DNA"/>
</dbReference>
<protein>
    <submittedName>
        <fullName evidence="1">Uncharacterized protein</fullName>
    </submittedName>
</protein>